<name>A0A6N2ZD16_STASI</name>
<protein>
    <recommendedName>
        <fullName evidence="2">Rho termination factor N-terminal domain-containing protein</fullName>
    </recommendedName>
</protein>
<evidence type="ECO:0000313" key="1">
    <source>
        <dbReference type="EMBL" id="VYT75878.1"/>
    </source>
</evidence>
<dbReference type="EMBL" id="CACRUO010000017">
    <property type="protein sequence ID" value="VYT75878.1"/>
    <property type="molecule type" value="Genomic_DNA"/>
</dbReference>
<sequence>MSLPTHLRIEGSLSEIIEVLMKYEDASTLSHDNLFKTKNVEAMLYQLFVKHMSQKERQIIERSIKTSEYMTFIEEKDAQHMQLLAQTHYLLPIQKNLNYIDNEFLNNYNYYILNGSPTKFPELAQTAKDQNSIKYWVESGRRAKDNMTLSEFLDVNFTVNQLKEICRTHKIKGFSKGPKKHIIHLVEQAFFESPDNFIVGYSKEAYQLLAYFILENRNSIPKSIAEDLNTDFWLIDTDRLNTIYFIPANTMKQIKDFFNTHKMNPLDYVRPEDQVLYQDSTKGTVKETTEVDTSHYTATDEDEAINLEAKLERLLAQEEQLSPEFEFFAVLLNLYGVVPYQFATTLFNRFFNEAKSETEIKTMAADHLKDILVSDNDYYIHPLIEEEYPDILAHFEDISYFVPTSYEALLTAGELDTLNTNKNIRNALKFFLKLFKDDDMKEFLMDIIVLQPLKKHTDITQLDHIIEELALEPEVRRFNNLEVKRHLKKLAYYLPLWKLRGHSQAELDATAR</sequence>
<organism evidence="1">
    <name type="scientific">Staphylococcus simulans</name>
    <dbReference type="NCBI Taxonomy" id="1286"/>
    <lineage>
        <taxon>Bacteria</taxon>
        <taxon>Bacillati</taxon>
        <taxon>Bacillota</taxon>
        <taxon>Bacilli</taxon>
        <taxon>Bacillales</taxon>
        <taxon>Staphylococcaceae</taxon>
        <taxon>Staphylococcus</taxon>
    </lineage>
</organism>
<gene>
    <name evidence="1" type="ORF">SSLFYP27_00567</name>
</gene>
<dbReference type="RefSeq" id="WP_002480044.1">
    <property type="nucleotide sequence ID" value="NZ_CACRUO010000017.1"/>
</dbReference>
<reference evidence="1" key="1">
    <citation type="submission" date="2019-11" db="EMBL/GenBank/DDBJ databases">
        <authorList>
            <person name="Feng L."/>
        </authorList>
    </citation>
    <scope>NUCLEOTIDE SEQUENCE</scope>
    <source>
        <strain evidence="1">SsimulansLFYP27</strain>
    </source>
</reference>
<accession>A0A6N2ZD16</accession>
<proteinExistence type="predicted"/>
<dbReference type="AlphaFoldDB" id="A0A6N2ZD16"/>
<evidence type="ECO:0008006" key="2">
    <source>
        <dbReference type="Google" id="ProtNLM"/>
    </source>
</evidence>